<dbReference type="EC" id="2.7.7.13" evidence="3"/>
<feature type="domain" description="MannoseP isomerase/GMP-like beta-helix" evidence="2">
    <location>
        <begin position="306"/>
        <end position="358"/>
    </location>
</feature>
<dbReference type="RefSeq" id="WP_184676922.1">
    <property type="nucleotide sequence ID" value="NZ_JACHGY010000001.1"/>
</dbReference>
<keyword evidence="3" id="KW-0548">Nucleotidyltransferase</keyword>
<dbReference type="PANTHER" id="PTHR46390:SF1">
    <property type="entry name" value="MANNOSE-1-PHOSPHATE GUANYLYLTRANSFERASE"/>
    <property type="match status" value="1"/>
</dbReference>
<dbReference type="EMBL" id="JACHGY010000001">
    <property type="protein sequence ID" value="MBB6429338.1"/>
    <property type="molecule type" value="Genomic_DNA"/>
</dbReference>
<organism evidence="3 4">
    <name type="scientific">Algisphaera agarilytica</name>
    <dbReference type="NCBI Taxonomy" id="1385975"/>
    <lineage>
        <taxon>Bacteria</taxon>
        <taxon>Pseudomonadati</taxon>
        <taxon>Planctomycetota</taxon>
        <taxon>Phycisphaerae</taxon>
        <taxon>Phycisphaerales</taxon>
        <taxon>Phycisphaeraceae</taxon>
        <taxon>Algisphaera</taxon>
    </lineage>
</organism>
<reference evidence="3 4" key="1">
    <citation type="submission" date="2020-08" db="EMBL/GenBank/DDBJ databases">
        <title>Genomic Encyclopedia of Type Strains, Phase IV (KMG-IV): sequencing the most valuable type-strain genomes for metagenomic binning, comparative biology and taxonomic classification.</title>
        <authorList>
            <person name="Goeker M."/>
        </authorList>
    </citation>
    <scope>NUCLEOTIDE SEQUENCE [LARGE SCALE GENOMIC DNA]</scope>
    <source>
        <strain evidence="3 4">DSM 103725</strain>
    </source>
</reference>
<gene>
    <name evidence="3" type="ORF">HNQ40_001144</name>
</gene>
<dbReference type="PANTHER" id="PTHR46390">
    <property type="entry name" value="MANNOSE-1-PHOSPHATE GUANYLYLTRANSFERASE"/>
    <property type="match status" value="1"/>
</dbReference>
<dbReference type="Gene3D" id="3.90.550.10">
    <property type="entry name" value="Spore Coat Polysaccharide Biosynthesis Protein SpsA, Chain A"/>
    <property type="match status" value="1"/>
</dbReference>
<dbReference type="AlphaFoldDB" id="A0A7X0H4W2"/>
<dbReference type="Proteomes" id="UP000541810">
    <property type="component" value="Unassembled WGS sequence"/>
</dbReference>
<keyword evidence="4" id="KW-1185">Reference proteome</keyword>
<comment type="caution">
    <text evidence="3">The sequence shown here is derived from an EMBL/GenBank/DDBJ whole genome shotgun (WGS) entry which is preliminary data.</text>
</comment>
<keyword evidence="3" id="KW-0808">Transferase</keyword>
<dbReference type="SUPFAM" id="SSF159283">
    <property type="entry name" value="Guanosine diphospho-D-mannose pyrophosphorylase/mannose-6-phosphate isomerase linker domain"/>
    <property type="match status" value="1"/>
</dbReference>
<dbReference type="SUPFAM" id="SSF53448">
    <property type="entry name" value="Nucleotide-diphospho-sugar transferases"/>
    <property type="match status" value="1"/>
</dbReference>
<accession>A0A7X0H4W2</accession>
<dbReference type="InterPro" id="IPR054566">
    <property type="entry name" value="ManC/GMP-like_b-helix"/>
</dbReference>
<dbReference type="InterPro" id="IPR029044">
    <property type="entry name" value="Nucleotide-diphossugar_trans"/>
</dbReference>
<evidence type="ECO:0000259" key="1">
    <source>
        <dbReference type="Pfam" id="PF00483"/>
    </source>
</evidence>
<dbReference type="Pfam" id="PF00483">
    <property type="entry name" value="NTP_transferase"/>
    <property type="match status" value="1"/>
</dbReference>
<dbReference type="InterPro" id="IPR005835">
    <property type="entry name" value="NTP_transferase_dom"/>
</dbReference>
<sequence>MRYALIIAGGSGTRLWPMSTKELPKQLIPFVGSDEQGQGGRSLLQIAMERLEGLLPAEQIYVCAGESTKQVMLDKLPGLTEDRFISEPMGRDTLNAVGLGCSVLKHKDPDATVAIFTADHIIEPVEDLLKIVDQGFQLAEASDKTLVTFGIAPTHAATGYGYLQLGDAIDGGGFVVDQFKEKPAADIADGYFAAGPEKYLWNSGMFVWQASAVMGCIEKYAPENFAKLDDLGKNWDTPERDAKLAEVYPTLEKVSVDYAVMEPASADESMTVAAVPMPLSWLDVGSWPSFADTLEKDGDGNASSGGRTVHVESNNVLAATSDPRHLITTLGCEDLIVIHTPESTLVCHKDHAEKIKQLHGLVGEQIGEDYL</sequence>
<name>A0A7X0H4W2_9BACT</name>
<evidence type="ECO:0000313" key="4">
    <source>
        <dbReference type="Proteomes" id="UP000541810"/>
    </source>
</evidence>
<protein>
    <submittedName>
        <fullName evidence="3">Mannose-1-phosphate guanylyltransferase</fullName>
        <ecNumber evidence="3">2.7.7.13</ecNumber>
    </submittedName>
</protein>
<feature type="domain" description="Nucleotidyl transferase" evidence="1">
    <location>
        <begin position="4"/>
        <end position="297"/>
    </location>
</feature>
<dbReference type="CDD" id="cd02509">
    <property type="entry name" value="GDP-M1P_Guanylyltransferase"/>
    <property type="match status" value="1"/>
</dbReference>
<evidence type="ECO:0000313" key="3">
    <source>
        <dbReference type="EMBL" id="MBB6429338.1"/>
    </source>
</evidence>
<dbReference type="InterPro" id="IPR049577">
    <property type="entry name" value="GMPP_N"/>
</dbReference>
<dbReference type="InterPro" id="IPR051161">
    <property type="entry name" value="Mannose-6P_isomerase_type2"/>
</dbReference>
<proteinExistence type="predicted"/>
<dbReference type="GO" id="GO:0009298">
    <property type="term" value="P:GDP-mannose biosynthetic process"/>
    <property type="evidence" value="ECO:0007669"/>
    <property type="project" value="TreeGrafter"/>
</dbReference>
<dbReference type="Pfam" id="PF22640">
    <property type="entry name" value="ManC_GMP_beta-helix"/>
    <property type="match status" value="1"/>
</dbReference>
<dbReference type="GO" id="GO:0004475">
    <property type="term" value="F:mannose-1-phosphate guanylyltransferase (GTP) activity"/>
    <property type="evidence" value="ECO:0007669"/>
    <property type="project" value="UniProtKB-EC"/>
</dbReference>
<evidence type="ECO:0000259" key="2">
    <source>
        <dbReference type="Pfam" id="PF22640"/>
    </source>
</evidence>